<evidence type="ECO:0000259" key="14">
    <source>
        <dbReference type="PROSITE" id="PS50067"/>
    </source>
</evidence>
<feature type="compositionally biased region" description="Polar residues" evidence="13">
    <location>
        <begin position="28"/>
        <end position="56"/>
    </location>
</feature>
<dbReference type="EMBL" id="JAVRRJ010000015">
    <property type="protein sequence ID" value="KAK5080403.1"/>
    <property type="molecule type" value="Genomic_DNA"/>
</dbReference>
<dbReference type="SMART" id="SM00129">
    <property type="entry name" value="KISc"/>
    <property type="match status" value="1"/>
</dbReference>
<feature type="region of interest" description="Disordered" evidence="13">
    <location>
        <begin position="1"/>
        <end position="201"/>
    </location>
</feature>
<comment type="subcellular location">
    <subcellularLocation>
        <location evidence="1">Cytoplasm</location>
        <location evidence="1">Cytoskeleton</location>
    </subcellularLocation>
</comment>
<evidence type="ECO:0000256" key="6">
    <source>
        <dbReference type="ARBA" id="ARBA00022840"/>
    </source>
</evidence>
<dbReference type="FunFam" id="3.40.850.10:FF:000065">
    <property type="entry name" value="Kinesin-like protein"/>
    <property type="match status" value="1"/>
</dbReference>
<dbReference type="PROSITE" id="PS50067">
    <property type="entry name" value="KINESIN_MOTOR_2"/>
    <property type="match status" value="1"/>
</dbReference>
<comment type="caution">
    <text evidence="15">The sequence shown here is derived from an EMBL/GenBank/DDBJ whole genome shotgun (WGS) entry which is preliminary data.</text>
</comment>
<gene>
    <name evidence="15" type="primary">KAR3</name>
    <name evidence="15" type="ORF">LTR05_008652</name>
</gene>
<evidence type="ECO:0000256" key="10">
    <source>
        <dbReference type="PROSITE-ProRule" id="PRU00283"/>
    </source>
</evidence>
<keyword evidence="7 12" id="KW-0175">Coiled coil</keyword>
<feature type="compositionally biased region" description="Polar residues" evidence="13">
    <location>
        <begin position="1"/>
        <end position="20"/>
    </location>
</feature>
<evidence type="ECO:0000256" key="8">
    <source>
        <dbReference type="ARBA" id="ARBA00023175"/>
    </source>
</evidence>
<dbReference type="InterPro" id="IPR036961">
    <property type="entry name" value="Kinesin_motor_dom_sf"/>
</dbReference>
<sequence length="934" mass="104990">MENQTSMLPQPAARSTSSMRFLTDLSESESNVRSTMLPPSSATTAGLKRQSSNLPEPSQKRKTLAERAAEPLRPSPIMSTLSRPPSTASQYAPSSTIHYRSSSTASTLSRTNSASSRNTSNSSCTGSLTSGIRPPTINSGMSTARPKSSYAKDKPLGVGSRSLANLNASHEAYTKSKETPPFRPQGPRNTNSTTSEASRVCTKWNSMSTLRRANPQTMRSSAASIRDRYRDISLSTGLDQLHLDDDQKDLMLPPKTPTRSQSPSKIPRASPVPTAPVTPTPNPTGTPQLRHKSTMKANKFLTSTSNIENFDPDVPYQDWKRMFDDSRQMFEDAVNKMSNAKEETNVYKEQLSQVEQERSSQNESIISLKTENKTLDFRIATLEKTIRELKEVHEQRLEDIRNDQQRTIKVVRQEQQEEIERLKSEHREEIRSVKQRHSEELEQERSLRTRALSQASMQGTLEKERHEMELSRKDQEVSAMKFEVERLETTLQREQSTNSDLQQSIQNANNNASDLDVARRGLLAKIAYLESDGKAQSEAYAAMEKRMNEAIAQSWDAENKLRQEETTRRKLHNQIQELKGNIRVFCRVRPTLDVEDELANVKYPDEDQDRTEIEVRGVEEKNSLGKDVTKTHPFSFDRVFHQRNSNDDVFDEIELLIQSALDGFNVCIFAYGQTGSGKTYTMSSDDGMIPRSLRFIYETCKSLEGRGWEYTIEGSFVEVYNEEIRDLLGDESHKKYEVHHDHQKHETTITNATTLTLDNKEQVESILSQAMSRRSVAATKSNEHSSRSHSVFILKLYGRNDITGEESKGTLNLVDLAGSERIKNAETSGQRLKETQSINKSLSCLGDVIGALGQGPSTPDTRSSLSNGKDATAHVPYRNSKLTYLLQMSLGGNCKTLMFVMVAPEKKCLGETITSLKFAEKVSRTRVGVAKKVK</sequence>
<evidence type="ECO:0000313" key="15">
    <source>
        <dbReference type="EMBL" id="KAK5080403.1"/>
    </source>
</evidence>
<dbReference type="GO" id="GO:0007018">
    <property type="term" value="P:microtubule-based movement"/>
    <property type="evidence" value="ECO:0007669"/>
    <property type="project" value="InterPro"/>
</dbReference>
<feature type="compositionally biased region" description="Pro residues" evidence="13">
    <location>
        <begin position="273"/>
        <end position="284"/>
    </location>
</feature>
<keyword evidence="8 10" id="KW-0505">Motor protein</keyword>
<keyword evidence="6 10" id="KW-0067">ATP-binding</keyword>
<feature type="binding site" evidence="10">
    <location>
        <begin position="672"/>
        <end position="679"/>
    </location>
    <ligand>
        <name>ATP</name>
        <dbReference type="ChEBI" id="CHEBI:30616"/>
    </ligand>
</feature>
<keyword evidence="3" id="KW-0963">Cytoplasm</keyword>
<keyword evidence="4 11" id="KW-0493">Microtubule</keyword>
<keyword evidence="5 10" id="KW-0547">Nucleotide-binding</keyword>
<evidence type="ECO:0000256" key="11">
    <source>
        <dbReference type="RuleBase" id="RU000394"/>
    </source>
</evidence>
<protein>
    <recommendedName>
        <fullName evidence="11">Kinesin-like protein</fullName>
    </recommendedName>
</protein>
<dbReference type="PANTHER" id="PTHR47972:SF45">
    <property type="entry name" value="PROTEIN CLARET SEGREGATIONAL"/>
    <property type="match status" value="1"/>
</dbReference>
<dbReference type="Gene3D" id="3.40.850.10">
    <property type="entry name" value="Kinesin motor domain"/>
    <property type="match status" value="1"/>
</dbReference>
<dbReference type="PROSITE" id="PS00411">
    <property type="entry name" value="KINESIN_MOTOR_1"/>
    <property type="match status" value="1"/>
</dbReference>
<dbReference type="GO" id="GO:0005524">
    <property type="term" value="F:ATP binding"/>
    <property type="evidence" value="ECO:0007669"/>
    <property type="project" value="UniProtKB-UniRule"/>
</dbReference>
<dbReference type="InterPro" id="IPR001752">
    <property type="entry name" value="Kinesin_motor_dom"/>
</dbReference>
<feature type="compositionally biased region" description="Basic and acidic residues" evidence="13">
    <location>
        <begin position="461"/>
        <end position="474"/>
    </location>
</feature>
<name>A0AAN7Q795_9EURO</name>
<feature type="compositionally biased region" description="Polar residues" evidence="13">
    <location>
        <begin position="187"/>
        <end position="201"/>
    </location>
</feature>
<feature type="coiled-coil region" evidence="12">
    <location>
        <begin position="484"/>
        <end position="518"/>
    </location>
</feature>
<evidence type="ECO:0000256" key="4">
    <source>
        <dbReference type="ARBA" id="ARBA00022701"/>
    </source>
</evidence>
<evidence type="ECO:0000256" key="3">
    <source>
        <dbReference type="ARBA" id="ARBA00022490"/>
    </source>
</evidence>
<evidence type="ECO:0000256" key="7">
    <source>
        <dbReference type="ARBA" id="ARBA00023054"/>
    </source>
</evidence>
<dbReference type="GO" id="GO:0008569">
    <property type="term" value="F:minus-end-directed microtubule motor activity"/>
    <property type="evidence" value="ECO:0007669"/>
    <property type="project" value="UniProtKB-ARBA"/>
</dbReference>
<dbReference type="Proteomes" id="UP001309876">
    <property type="component" value="Unassembled WGS sequence"/>
</dbReference>
<dbReference type="PRINTS" id="PR00380">
    <property type="entry name" value="KINESINHEAVY"/>
</dbReference>
<feature type="coiled-coil region" evidence="12">
    <location>
        <begin position="330"/>
        <end position="443"/>
    </location>
</feature>
<feature type="compositionally biased region" description="Polar residues" evidence="13">
    <location>
        <begin position="124"/>
        <end position="146"/>
    </location>
</feature>
<reference evidence="15 16" key="1">
    <citation type="submission" date="2023-08" db="EMBL/GenBank/DDBJ databases">
        <title>Black Yeasts Isolated from many extreme environments.</title>
        <authorList>
            <person name="Coleine C."/>
            <person name="Stajich J.E."/>
            <person name="Selbmann L."/>
        </authorList>
    </citation>
    <scope>NUCLEOTIDE SEQUENCE [LARGE SCALE GENOMIC DNA]</scope>
    <source>
        <strain evidence="15 16">CCFEE 5910</strain>
    </source>
</reference>
<dbReference type="InterPro" id="IPR019821">
    <property type="entry name" value="Kinesin_motor_CS"/>
</dbReference>
<dbReference type="GO" id="GO:0005874">
    <property type="term" value="C:microtubule"/>
    <property type="evidence" value="ECO:0007669"/>
    <property type="project" value="UniProtKB-KW"/>
</dbReference>
<feature type="region of interest" description="Disordered" evidence="13">
    <location>
        <begin position="244"/>
        <end position="290"/>
    </location>
</feature>
<evidence type="ECO:0000256" key="5">
    <source>
        <dbReference type="ARBA" id="ARBA00022741"/>
    </source>
</evidence>
<feature type="domain" description="Kinesin motor" evidence="14">
    <location>
        <begin position="581"/>
        <end position="925"/>
    </location>
</feature>
<dbReference type="AlphaFoldDB" id="A0AAN7Q795"/>
<evidence type="ECO:0000256" key="1">
    <source>
        <dbReference type="ARBA" id="ARBA00004245"/>
    </source>
</evidence>
<organism evidence="15 16">
    <name type="scientific">Lithohypha guttulata</name>
    <dbReference type="NCBI Taxonomy" id="1690604"/>
    <lineage>
        <taxon>Eukaryota</taxon>
        <taxon>Fungi</taxon>
        <taxon>Dikarya</taxon>
        <taxon>Ascomycota</taxon>
        <taxon>Pezizomycotina</taxon>
        <taxon>Eurotiomycetes</taxon>
        <taxon>Chaetothyriomycetidae</taxon>
        <taxon>Chaetothyriales</taxon>
        <taxon>Trichomeriaceae</taxon>
        <taxon>Lithohypha</taxon>
    </lineage>
</organism>
<dbReference type="Pfam" id="PF00225">
    <property type="entry name" value="Kinesin"/>
    <property type="match status" value="1"/>
</dbReference>
<keyword evidence="9" id="KW-0206">Cytoskeleton</keyword>
<dbReference type="PANTHER" id="PTHR47972">
    <property type="entry name" value="KINESIN-LIKE PROTEIN KLP-3"/>
    <property type="match status" value="1"/>
</dbReference>
<feature type="compositionally biased region" description="Polar residues" evidence="13">
    <location>
        <begin position="77"/>
        <end position="99"/>
    </location>
</feature>
<dbReference type="InterPro" id="IPR027640">
    <property type="entry name" value="Kinesin-like_fam"/>
</dbReference>
<keyword evidence="16" id="KW-1185">Reference proteome</keyword>
<evidence type="ECO:0000256" key="12">
    <source>
        <dbReference type="SAM" id="Coils"/>
    </source>
</evidence>
<evidence type="ECO:0000256" key="9">
    <source>
        <dbReference type="ARBA" id="ARBA00023212"/>
    </source>
</evidence>
<evidence type="ECO:0000256" key="2">
    <source>
        <dbReference type="ARBA" id="ARBA00010899"/>
    </source>
</evidence>
<dbReference type="GO" id="GO:0008017">
    <property type="term" value="F:microtubule binding"/>
    <property type="evidence" value="ECO:0007669"/>
    <property type="project" value="InterPro"/>
</dbReference>
<proteinExistence type="inferred from homology"/>
<feature type="region of interest" description="Disordered" evidence="13">
    <location>
        <begin position="455"/>
        <end position="474"/>
    </location>
</feature>
<comment type="similarity">
    <text evidence="2">Belongs to the TRAFAC class myosin-kinesin ATPase superfamily. Kinesin family. KIN-14 subfamily.</text>
</comment>
<feature type="compositionally biased region" description="Low complexity" evidence="13">
    <location>
        <begin position="100"/>
        <end position="123"/>
    </location>
</feature>
<dbReference type="SUPFAM" id="SSF52540">
    <property type="entry name" value="P-loop containing nucleoside triphosphate hydrolases"/>
    <property type="match status" value="1"/>
</dbReference>
<accession>A0AAN7Q795</accession>
<evidence type="ECO:0000313" key="16">
    <source>
        <dbReference type="Proteomes" id="UP001309876"/>
    </source>
</evidence>
<dbReference type="GO" id="GO:0090307">
    <property type="term" value="P:mitotic spindle assembly"/>
    <property type="evidence" value="ECO:0007669"/>
    <property type="project" value="UniProtKB-ARBA"/>
</dbReference>
<evidence type="ECO:0000256" key="13">
    <source>
        <dbReference type="SAM" id="MobiDB-lite"/>
    </source>
</evidence>
<dbReference type="InterPro" id="IPR027417">
    <property type="entry name" value="P-loop_NTPase"/>
</dbReference>